<dbReference type="AlphaFoldDB" id="A0A9N8HM00"/>
<dbReference type="EMBL" id="CAICTM010000957">
    <property type="protein sequence ID" value="CAB9518726.1"/>
    <property type="molecule type" value="Genomic_DNA"/>
</dbReference>
<dbReference type="Gene3D" id="3.40.30.10">
    <property type="entry name" value="Glutaredoxin"/>
    <property type="match status" value="1"/>
</dbReference>
<comment type="similarity">
    <text evidence="1">Belongs to the glutaredoxin family.</text>
</comment>
<evidence type="ECO:0000313" key="9">
    <source>
        <dbReference type="Proteomes" id="UP001153069"/>
    </source>
</evidence>
<evidence type="ECO:0000256" key="3">
    <source>
        <dbReference type="ARBA" id="ARBA00022982"/>
    </source>
</evidence>
<dbReference type="InterPro" id="IPR036249">
    <property type="entry name" value="Thioredoxin-like_sf"/>
</dbReference>
<evidence type="ECO:0000256" key="1">
    <source>
        <dbReference type="ARBA" id="ARBA00007787"/>
    </source>
</evidence>
<keyword evidence="2" id="KW-0813">Transport</keyword>
<comment type="caution">
    <text evidence="8">The sequence shown here is derived from an EMBL/GenBank/DDBJ whole genome shotgun (WGS) entry which is preliminary data.</text>
</comment>
<dbReference type="GO" id="GO:0005739">
    <property type="term" value="C:mitochondrion"/>
    <property type="evidence" value="ECO:0007669"/>
    <property type="project" value="TreeGrafter"/>
</dbReference>
<evidence type="ECO:0000259" key="7">
    <source>
        <dbReference type="Pfam" id="PF00462"/>
    </source>
</evidence>
<name>A0A9N8HM00_9STRA</name>
<dbReference type="SUPFAM" id="SSF52833">
    <property type="entry name" value="Thioredoxin-like"/>
    <property type="match status" value="1"/>
</dbReference>
<keyword evidence="5" id="KW-0676">Redox-active center</keyword>
<keyword evidence="4" id="KW-1015">Disulfide bond</keyword>
<keyword evidence="3" id="KW-0249">Electron transport</keyword>
<evidence type="ECO:0000256" key="2">
    <source>
        <dbReference type="ARBA" id="ARBA00022448"/>
    </source>
</evidence>
<reference evidence="8" key="1">
    <citation type="submission" date="2020-06" db="EMBL/GenBank/DDBJ databases">
        <authorList>
            <consortium name="Plant Systems Biology data submission"/>
        </authorList>
    </citation>
    <scope>NUCLEOTIDE SEQUENCE</scope>
    <source>
        <strain evidence="8">D6</strain>
    </source>
</reference>
<dbReference type="GO" id="GO:0015035">
    <property type="term" value="F:protein-disulfide reductase activity"/>
    <property type="evidence" value="ECO:0007669"/>
    <property type="project" value="TreeGrafter"/>
</dbReference>
<protein>
    <submittedName>
        <fullName evidence="8">Cysteine synthase</fullName>
    </submittedName>
</protein>
<dbReference type="PANTHER" id="PTHR46679:SF1">
    <property type="entry name" value="GLUTAREDOXIN-2, MITOCHONDRIAL"/>
    <property type="match status" value="1"/>
</dbReference>
<dbReference type="PROSITE" id="PS51354">
    <property type="entry name" value="GLUTAREDOXIN_2"/>
    <property type="match status" value="1"/>
</dbReference>
<evidence type="ECO:0000256" key="5">
    <source>
        <dbReference type="ARBA" id="ARBA00023284"/>
    </source>
</evidence>
<evidence type="ECO:0000256" key="6">
    <source>
        <dbReference type="SAM" id="MobiDB-lite"/>
    </source>
</evidence>
<proteinExistence type="inferred from homology"/>
<organism evidence="8 9">
    <name type="scientific">Seminavis robusta</name>
    <dbReference type="NCBI Taxonomy" id="568900"/>
    <lineage>
        <taxon>Eukaryota</taxon>
        <taxon>Sar</taxon>
        <taxon>Stramenopiles</taxon>
        <taxon>Ochrophyta</taxon>
        <taxon>Bacillariophyta</taxon>
        <taxon>Bacillariophyceae</taxon>
        <taxon>Bacillariophycidae</taxon>
        <taxon>Naviculales</taxon>
        <taxon>Naviculaceae</taxon>
        <taxon>Seminavis</taxon>
    </lineage>
</organism>
<dbReference type="Proteomes" id="UP001153069">
    <property type="component" value="Unassembled WGS sequence"/>
</dbReference>
<feature type="region of interest" description="Disordered" evidence="6">
    <location>
        <begin position="1"/>
        <end position="36"/>
    </location>
</feature>
<dbReference type="PANTHER" id="PTHR46679">
    <property type="match status" value="1"/>
</dbReference>
<sequence>MSTPLFDGIPADMTPEEKELAASTPSMAPPPPDLPQATDEARAFVKKQNSENKILVWSLEYCEFCWTLTRFLDRLQVPYTRIDIDNFKYAKDQMGNKYRASLSEMTECVTFPQFFVDGEFKGGAVDACMMWKKGELQPLLEKAGVKHNNFGDYDGDPFEFLPKWMTQNPLGDK</sequence>
<feature type="domain" description="Glutaredoxin" evidence="7">
    <location>
        <begin position="54"/>
        <end position="120"/>
    </location>
</feature>
<dbReference type="CDD" id="cd02066">
    <property type="entry name" value="GRX_family"/>
    <property type="match status" value="1"/>
</dbReference>
<evidence type="ECO:0000256" key="4">
    <source>
        <dbReference type="ARBA" id="ARBA00023157"/>
    </source>
</evidence>
<gene>
    <name evidence="8" type="ORF">SEMRO_959_G224710.1</name>
</gene>
<evidence type="ECO:0000313" key="8">
    <source>
        <dbReference type="EMBL" id="CAB9518726.1"/>
    </source>
</evidence>
<keyword evidence="9" id="KW-1185">Reference proteome</keyword>
<dbReference type="OrthoDB" id="418495at2759"/>
<dbReference type="InterPro" id="IPR002109">
    <property type="entry name" value="Glutaredoxin"/>
</dbReference>
<accession>A0A9N8HM00</accession>
<dbReference type="Pfam" id="PF00462">
    <property type="entry name" value="Glutaredoxin"/>
    <property type="match status" value="1"/>
</dbReference>